<accession>A0A0D2NVC7</accession>
<name>A0A0D2NVC7_HYPSF</name>
<dbReference type="Proteomes" id="UP000054270">
    <property type="component" value="Unassembled WGS sequence"/>
</dbReference>
<feature type="signal peptide" evidence="1">
    <location>
        <begin position="1"/>
        <end position="19"/>
    </location>
</feature>
<protein>
    <submittedName>
        <fullName evidence="2">Uncharacterized protein</fullName>
    </submittedName>
</protein>
<dbReference type="OrthoDB" id="3025387at2759"/>
<proteinExistence type="predicted"/>
<gene>
    <name evidence="2" type="ORF">HYPSUDRAFT_215523</name>
</gene>
<sequence>MHFLKFFALVVIQVASTRAVALKRRDPPVFTGLDIYHTIIDEYPYIVDATSTVVWTQSPTITDTSLPTTEPTPTIVY</sequence>
<feature type="chain" id="PRO_5002248351" evidence="1">
    <location>
        <begin position="20"/>
        <end position="77"/>
    </location>
</feature>
<evidence type="ECO:0000313" key="2">
    <source>
        <dbReference type="EMBL" id="KJA22754.1"/>
    </source>
</evidence>
<keyword evidence="1" id="KW-0732">Signal</keyword>
<dbReference type="AlphaFoldDB" id="A0A0D2NVC7"/>
<evidence type="ECO:0000313" key="3">
    <source>
        <dbReference type="Proteomes" id="UP000054270"/>
    </source>
</evidence>
<keyword evidence="3" id="KW-1185">Reference proteome</keyword>
<reference evidence="3" key="1">
    <citation type="submission" date="2014-04" db="EMBL/GenBank/DDBJ databases">
        <title>Evolutionary Origins and Diversification of the Mycorrhizal Mutualists.</title>
        <authorList>
            <consortium name="DOE Joint Genome Institute"/>
            <consortium name="Mycorrhizal Genomics Consortium"/>
            <person name="Kohler A."/>
            <person name="Kuo A."/>
            <person name="Nagy L.G."/>
            <person name="Floudas D."/>
            <person name="Copeland A."/>
            <person name="Barry K.W."/>
            <person name="Cichocki N."/>
            <person name="Veneault-Fourrey C."/>
            <person name="LaButti K."/>
            <person name="Lindquist E.A."/>
            <person name="Lipzen A."/>
            <person name="Lundell T."/>
            <person name="Morin E."/>
            <person name="Murat C."/>
            <person name="Riley R."/>
            <person name="Ohm R."/>
            <person name="Sun H."/>
            <person name="Tunlid A."/>
            <person name="Henrissat B."/>
            <person name="Grigoriev I.V."/>
            <person name="Hibbett D.S."/>
            <person name="Martin F."/>
        </authorList>
    </citation>
    <scope>NUCLEOTIDE SEQUENCE [LARGE SCALE GENOMIC DNA]</scope>
    <source>
        <strain evidence="3">FD-334 SS-4</strain>
    </source>
</reference>
<dbReference type="EMBL" id="KN817547">
    <property type="protein sequence ID" value="KJA22754.1"/>
    <property type="molecule type" value="Genomic_DNA"/>
</dbReference>
<organism evidence="2 3">
    <name type="scientific">Hypholoma sublateritium (strain FD-334 SS-4)</name>
    <dbReference type="NCBI Taxonomy" id="945553"/>
    <lineage>
        <taxon>Eukaryota</taxon>
        <taxon>Fungi</taxon>
        <taxon>Dikarya</taxon>
        <taxon>Basidiomycota</taxon>
        <taxon>Agaricomycotina</taxon>
        <taxon>Agaricomycetes</taxon>
        <taxon>Agaricomycetidae</taxon>
        <taxon>Agaricales</taxon>
        <taxon>Agaricineae</taxon>
        <taxon>Strophariaceae</taxon>
        <taxon>Hypholoma</taxon>
    </lineage>
</organism>
<dbReference type="OMA" id="DEYPYIV"/>
<evidence type="ECO:0000256" key="1">
    <source>
        <dbReference type="SAM" id="SignalP"/>
    </source>
</evidence>